<evidence type="ECO:0000313" key="1">
    <source>
        <dbReference type="EMBL" id="KAF2802177.1"/>
    </source>
</evidence>
<organism evidence="1">
    <name type="scientific">Mytilinidion resinicola</name>
    <dbReference type="NCBI Taxonomy" id="574789"/>
    <lineage>
        <taxon>Eukaryota</taxon>
        <taxon>Fungi</taxon>
        <taxon>Dikarya</taxon>
        <taxon>Ascomycota</taxon>
        <taxon>Pezizomycotina</taxon>
        <taxon>Dothideomycetes</taxon>
        <taxon>Pleosporomycetidae</taxon>
        <taxon>Mytilinidiales</taxon>
        <taxon>Mytilinidiaceae</taxon>
        <taxon>Mytilinidion</taxon>
    </lineage>
</organism>
<gene>
    <name evidence="1 3" type="ORF">BDZ99DRAFT_527841</name>
</gene>
<keyword evidence="2" id="KW-1185">Reference proteome</keyword>
<evidence type="ECO:0000313" key="2">
    <source>
        <dbReference type="Proteomes" id="UP000504636"/>
    </source>
</evidence>
<name>A0A6A6Y312_9PEZI</name>
<dbReference type="OrthoDB" id="5279008at2759"/>
<evidence type="ECO:0000313" key="3">
    <source>
        <dbReference type="RefSeq" id="XP_033569141.1"/>
    </source>
</evidence>
<reference evidence="1 3" key="1">
    <citation type="journal article" date="2020" name="Stud. Mycol.">
        <title>101 Dothideomycetes genomes: a test case for predicting lifestyles and emergence of pathogens.</title>
        <authorList>
            <person name="Haridas S."/>
            <person name="Albert R."/>
            <person name="Binder M."/>
            <person name="Bloem J."/>
            <person name="Labutti K."/>
            <person name="Salamov A."/>
            <person name="Andreopoulos B."/>
            <person name="Baker S."/>
            <person name="Barry K."/>
            <person name="Bills G."/>
            <person name="Bluhm B."/>
            <person name="Cannon C."/>
            <person name="Castanera R."/>
            <person name="Culley D."/>
            <person name="Daum C."/>
            <person name="Ezra D."/>
            <person name="Gonzalez J."/>
            <person name="Henrissat B."/>
            <person name="Kuo A."/>
            <person name="Liang C."/>
            <person name="Lipzen A."/>
            <person name="Lutzoni F."/>
            <person name="Magnuson J."/>
            <person name="Mondo S."/>
            <person name="Nolan M."/>
            <person name="Ohm R."/>
            <person name="Pangilinan J."/>
            <person name="Park H.-J."/>
            <person name="Ramirez L."/>
            <person name="Alfaro M."/>
            <person name="Sun H."/>
            <person name="Tritt A."/>
            <person name="Yoshinaga Y."/>
            <person name="Zwiers L.-H."/>
            <person name="Turgeon B."/>
            <person name="Goodwin S."/>
            <person name="Spatafora J."/>
            <person name="Crous P."/>
            <person name="Grigoriev I."/>
        </authorList>
    </citation>
    <scope>NUCLEOTIDE SEQUENCE</scope>
    <source>
        <strain evidence="1 3">CBS 304.34</strain>
    </source>
</reference>
<protein>
    <submittedName>
        <fullName evidence="1 3">Uncharacterized protein</fullName>
    </submittedName>
</protein>
<reference evidence="3" key="3">
    <citation type="submission" date="2025-04" db="UniProtKB">
        <authorList>
            <consortium name="RefSeq"/>
        </authorList>
    </citation>
    <scope>IDENTIFICATION</scope>
    <source>
        <strain evidence="3">CBS 304.34</strain>
    </source>
</reference>
<dbReference type="AlphaFoldDB" id="A0A6A6Y312"/>
<dbReference type="GeneID" id="54467189"/>
<proteinExistence type="predicted"/>
<reference evidence="3" key="2">
    <citation type="submission" date="2020-04" db="EMBL/GenBank/DDBJ databases">
        <authorList>
            <consortium name="NCBI Genome Project"/>
        </authorList>
    </citation>
    <scope>NUCLEOTIDE SEQUENCE</scope>
    <source>
        <strain evidence="3">CBS 304.34</strain>
    </source>
</reference>
<dbReference type="Proteomes" id="UP000504636">
    <property type="component" value="Unplaced"/>
</dbReference>
<accession>A0A6A6Y312</accession>
<dbReference type="RefSeq" id="XP_033569141.1">
    <property type="nucleotide sequence ID" value="XM_033726296.1"/>
</dbReference>
<sequence>MESIVKGRLTLPSIPTEIIGIVVEKLFEGAGEKLKNKKVSQYEVGKKALCNLRLVCRELDQKTLQDVGKFIFNGKHRCIRFTKDSLRRFMDSSRHPVFGPSVRELNFKLDYFDAEYIEKLATDRRYPRPRRTDEEYELVTKAAQSSQSTYPFADTVSQLENCRTVKVDFGRHYKCRSMNPNLAFRHYVWQHEWLPLHGLVIRALSAQFQNSVPVEHLSICETHSHSARSLPFTAFQVLFGKGKNINALSHLKTLRLGLSFPISFEKITAQFLPSYTQPFESACGTLQYMALRLDFSFDSRLFLQHLASSEVHFRHLSVLKLTNTLAFEKDLIKLFRTHASTLNKLELYQIILELGGSWEKVLRSICTGPFSLQDFTCVELLQVSDIEDGSIWHYHRVQFFGCPDIFDIDMSSNPASSTDKTTGEKVITHRLRYTTLSKEMQNDKQLSRDEWVVVDKTDLRDVARQFTICAEYDDFHEVLRDLIRSILLEDVDLGHPKFPFIFLEF</sequence>
<dbReference type="EMBL" id="MU003725">
    <property type="protein sequence ID" value="KAF2802177.1"/>
    <property type="molecule type" value="Genomic_DNA"/>
</dbReference>